<dbReference type="Pfam" id="PF03162">
    <property type="entry name" value="Y_phosphatase2"/>
    <property type="match status" value="1"/>
</dbReference>
<keyword evidence="6" id="KW-1185">Reference proteome</keyword>
<dbReference type="InParanoid" id="A0A316VX06"/>
<dbReference type="InterPro" id="IPR029021">
    <property type="entry name" value="Prot-tyrosine_phosphatase-like"/>
</dbReference>
<dbReference type="OrthoDB" id="6375174at2759"/>
<dbReference type="STRING" id="1522189.A0A316VX06"/>
<dbReference type="PANTHER" id="PTHR31126">
    <property type="entry name" value="TYROSINE-PROTEIN PHOSPHATASE"/>
    <property type="match status" value="1"/>
</dbReference>
<evidence type="ECO:0000256" key="3">
    <source>
        <dbReference type="ARBA" id="ARBA00022912"/>
    </source>
</evidence>
<dbReference type="PANTHER" id="PTHR31126:SF8">
    <property type="entry name" value="TYROSINE-PROTEIN PHOSPHATASE OCA1-RELATED"/>
    <property type="match status" value="1"/>
</dbReference>
<dbReference type="GO" id="GO:0004725">
    <property type="term" value="F:protein tyrosine phosphatase activity"/>
    <property type="evidence" value="ECO:0007669"/>
    <property type="project" value="UniProtKB-EC"/>
</dbReference>
<dbReference type="EMBL" id="KZ819434">
    <property type="protein sequence ID" value="PWN39995.1"/>
    <property type="molecule type" value="Genomic_DNA"/>
</dbReference>
<dbReference type="RefSeq" id="XP_025367155.1">
    <property type="nucleotide sequence ID" value="XM_025512031.1"/>
</dbReference>
<proteinExistence type="predicted"/>
<reference evidence="5 6" key="1">
    <citation type="journal article" date="2018" name="Mol. Biol. Evol.">
        <title>Broad Genomic Sampling Reveals a Smut Pathogenic Ancestry of the Fungal Clade Ustilaginomycotina.</title>
        <authorList>
            <person name="Kijpornyongpan T."/>
            <person name="Mondo S.J."/>
            <person name="Barry K."/>
            <person name="Sandor L."/>
            <person name="Lee J."/>
            <person name="Lipzen A."/>
            <person name="Pangilinan J."/>
            <person name="LaButti K."/>
            <person name="Hainaut M."/>
            <person name="Henrissat B."/>
            <person name="Grigoriev I.V."/>
            <person name="Spatafora J.W."/>
            <person name="Aime M.C."/>
        </authorList>
    </citation>
    <scope>NUCLEOTIDE SEQUENCE [LARGE SCALE GENOMIC DNA]</scope>
    <source>
        <strain evidence="5 6">MCA 4658</strain>
    </source>
</reference>
<name>A0A316VX06_9BASI</name>
<evidence type="ECO:0000313" key="5">
    <source>
        <dbReference type="EMBL" id="PWN39995.1"/>
    </source>
</evidence>
<dbReference type="EC" id="3.1.3.48" evidence="1"/>
<evidence type="ECO:0000256" key="4">
    <source>
        <dbReference type="ARBA" id="ARBA00039934"/>
    </source>
</evidence>
<protein>
    <recommendedName>
        <fullName evidence="4">Putative tyrosine-protein phosphatase OCA1</fullName>
        <ecNumber evidence="1">3.1.3.48</ecNumber>
    </recommendedName>
</protein>
<dbReference type="Gene3D" id="3.90.190.10">
    <property type="entry name" value="Protein tyrosine phosphatase superfamily"/>
    <property type="match status" value="1"/>
</dbReference>
<accession>A0A316VX06</accession>
<keyword evidence="3" id="KW-0904">Protein phosphatase</keyword>
<gene>
    <name evidence="5" type="ORF">IE81DRAFT_294017</name>
</gene>
<evidence type="ECO:0000256" key="1">
    <source>
        <dbReference type="ARBA" id="ARBA00013064"/>
    </source>
</evidence>
<sequence>MLVPPPNFGLVEDSLYRSGAPDLLNFPFLETLSLKSVIWLAPEEPDGTL</sequence>
<dbReference type="Proteomes" id="UP000245783">
    <property type="component" value="Unassembled WGS sequence"/>
</dbReference>
<keyword evidence="2" id="KW-0378">Hydrolase</keyword>
<evidence type="ECO:0000313" key="6">
    <source>
        <dbReference type="Proteomes" id="UP000245783"/>
    </source>
</evidence>
<organism evidence="5 6">
    <name type="scientific">Ceraceosorus guamensis</name>
    <dbReference type="NCBI Taxonomy" id="1522189"/>
    <lineage>
        <taxon>Eukaryota</taxon>
        <taxon>Fungi</taxon>
        <taxon>Dikarya</taxon>
        <taxon>Basidiomycota</taxon>
        <taxon>Ustilaginomycotina</taxon>
        <taxon>Exobasidiomycetes</taxon>
        <taxon>Ceraceosorales</taxon>
        <taxon>Ceraceosoraceae</taxon>
        <taxon>Ceraceosorus</taxon>
    </lineage>
</organism>
<dbReference type="SUPFAM" id="SSF52799">
    <property type="entry name" value="(Phosphotyrosine protein) phosphatases II"/>
    <property type="match status" value="1"/>
</dbReference>
<evidence type="ECO:0000256" key="2">
    <source>
        <dbReference type="ARBA" id="ARBA00022801"/>
    </source>
</evidence>
<dbReference type="InterPro" id="IPR004861">
    <property type="entry name" value="Siw14-like"/>
</dbReference>
<dbReference type="GeneID" id="37033901"/>
<dbReference type="AlphaFoldDB" id="A0A316VX06"/>